<evidence type="ECO:0000256" key="4">
    <source>
        <dbReference type="ARBA" id="ARBA00023163"/>
    </source>
</evidence>
<evidence type="ECO:0000256" key="2">
    <source>
        <dbReference type="ARBA" id="ARBA00023015"/>
    </source>
</evidence>
<organism evidence="6 7">
    <name type="scientific">Halorhodospira halophila (strain DSM 244 / SL1)</name>
    <name type="common">Ectothiorhodospira halophila (strain DSM 244 / SL1)</name>
    <dbReference type="NCBI Taxonomy" id="349124"/>
    <lineage>
        <taxon>Bacteria</taxon>
        <taxon>Pseudomonadati</taxon>
        <taxon>Pseudomonadota</taxon>
        <taxon>Gammaproteobacteria</taxon>
        <taxon>Chromatiales</taxon>
        <taxon>Ectothiorhodospiraceae</taxon>
        <taxon>Halorhodospira</taxon>
    </lineage>
</organism>
<dbReference type="InterPro" id="IPR005119">
    <property type="entry name" value="LysR_subst-bd"/>
</dbReference>
<dbReference type="HOGENOM" id="CLU_039613_6_2_6"/>
<dbReference type="Gene3D" id="1.10.10.10">
    <property type="entry name" value="Winged helix-like DNA-binding domain superfamily/Winged helix DNA-binding domain"/>
    <property type="match status" value="1"/>
</dbReference>
<evidence type="ECO:0000259" key="5">
    <source>
        <dbReference type="PROSITE" id="PS50931"/>
    </source>
</evidence>
<dbReference type="Pfam" id="PF00126">
    <property type="entry name" value="HTH_1"/>
    <property type="match status" value="1"/>
</dbReference>
<accession>A1WTX3</accession>
<dbReference type="Pfam" id="PF03466">
    <property type="entry name" value="LysR_substrate"/>
    <property type="match status" value="1"/>
</dbReference>
<dbReference type="InterPro" id="IPR000847">
    <property type="entry name" value="LysR_HTH_N"/>
</dbReference>
<dbReference type="CDD" id="cd08413">
    <property type="entry name" value="PBP2_CysB_like"/>
    <property type="match status" value="1"/>
</dbReference>
<dbReference type="SUPFAM" id="SSF46785">
    <property type="entry name" value="Winged helix' DNA-binding domain"/>
    <property type="match status" value="1"/>
</dbReference>
<dbReference type="InterPro" id="IPR036388">
    <property type="entry name" value="WH-like_DNA-bd_sf"/>
</dbReference>
<proteinExistence type="inferred from homology"/>
<dbReference type="PROSITE" id="PS50931">
    <property type="entry name" value="HTH_LYSR"/>
    <property type="match status" value="1"/>
</dbReference>
<gene>
    <name evidence="6" type="ordered locus">Hhal_0341</name>
</gene>
<evidence type="ECO:0000313" key="6">
    <source>
        <dbReference type="EMBL" id="ABM61135.1"/>
    </source>
</evidence>
<dbReference type="GO" id="GO:0000976">
    <property type="term" value="F:transcription cis-regulatory region binding"/>
    <property type="evidence" value="ECO:0007669"/>
    <property type="project" value="TreeGrafter"/>
</dbReference>
<evidence type="ECO:0000313" key="7">
    <source>
        <dbReference type="Proteomes" id="UP000000647"/>
    </source>
</evidence>
<dbReference type="EMBL" id="CP000544">
    <property type="protein sequence ID" value="ABM61135.1"/>
    <property type="molecule type" value="Genomic_DNA"/>
</dbReference>
<keyword evidence="4" id="KW-0804">Transcription</keyword>
<dbReference type="Gene3D" id="3.40.190.10">
    <property type="entry name" value="Periplasmic binding protein-like II"/>
    <property type="match status" value="2"/>
</dbReference>
<dbReference type="KEGG" id="hha:Hhal_0341"/>
<feature type="domain" description="HTH lysR-type" evidence="5">
    <location>
        <begin position="1"/>
        <end position="59"/>
    </location>
</feature>
<reference evidence="6 7" key="2">
    <citation type="journal article" date="2013" name="Stand. Genomic Sci.">
        <title>Complete genome sequence of Halorhodospira halophila SL1.</title>
        <authorList>
            <person name="Challacombe J.F."/>
            <person name="Majid S."/>
            <person name="Deole R."/>
            <person name="Brettin T.S."/>
            <person name="Bruce D."/>
            <person name="Delano S.F."/>
            <person name="Detter J.C."/>
            <person name="Gleasner C.D."/>
            <person name="Han C.S."/>
            <person name="Misra M."/>
            <person name="Reitenga K.G."/>
            <person name="Mikhailova N."/>
            <person name="Woyke T."/>
            <person name="Pitluck S."/>
            <person name="Nolan M."/>
            <person name="Land M.L."/>
            <person name="Saunders E."/>
            <person name="Tapia R."/>
            <person name="Lapidus A."/>
            <person name="Ivanova N."/>
            <person name="Hoff W.D."/>
        </authorList>
    </citation>
    <scope>NUCLEOTIDE SEQUENCE [LARGE SCALE GENOMIC DNA]</scope>
    <source>
        <strain evidence="7">DSM 244 / SL1</strain>
    </source>
</reference>
<dbReference type="GO" id="GO:0003700">
    <property type="term" value="F:DNA-binding transcription factor activity"/>
    <property type="evidence" value="ECO:0007669"/>
    <property type="project" value="InterPro"/>
</dbReference>
<dbReference type="OrthoDB" id="5297026at2"/>
<reference evidence="7" key="1">
    <citation type="submission" date="2006-12" db="EMBL/GenBank/DDBJ databases">
        <title>Complete sequence of Halorhodospira halophila SL1.</title>
        <authorList>
            <consortium name="US DOE Joint Genome Institute"/>
            <person name="Copeland A."/>
            <person name="Lucas S."/>
            <person name="Lapidus A."/>
            <person name="Barry K."/>
            <person name="Detter J.C."/>
            <person name="Glavina del Rio T."/>
            <person name="Hammon N."/>
            <person name="Israni S."/>
            <person name="Dalin E."/>
            <person name="Tice H."/>
            <person name="Pitluck S."/>
            <person name="Saunders E."/>
            <person name="Brettin T."/>
            <person name="Bruce D."/>
            <person name="Han C."/>
            <person name="Tapia R."/>
            <person name="Schmutz J."/>
            <person name="Larimer F."/>
            <person name="Land M."/>
            <person name="Hauser L."/>
            <person name="Kyrpides N."/>
            <person name="Mikhailova N."/>
            <person name="Hoff W."/>
            <person name="Richardson P."/>
        </authorList>
    </citation>
    <scope>NUCLEOTIDE SEQUENCE [LARGE SCALE GENOMIC DNA]</scope>
    <source>
        <strain evidence="7">DSM 244 / SL1</strain>
    </source>
</reference>
<keyword evidence="3" id="KW-0238">DNA-binding</keyword>
<evidence type="ECO:0000256" key="3">
    <source>
        <dbReference type="ARBA" id="ARBA00023125"/>
    </source>
</evidence>
<dbReference type="PANTHER" id="PTHR30126">
    <property type="entry name" value="HTH-TYPE TRANSCRIPTIONAL REGULATOR"/>
    <property type="match status" value="1"/>
</dbReference>
<dbReference type="PRINTS" id="PR00039">
    <property type="entry name" value="HTHLYSR"/>
</dbReference>
<dbReference type="RefSeq" id="WP_011813158.1">
    <property type="nucleotide sequence ID" value="NC_008789.1"/>
</dbReference>
<evidence type="ECO:0000256" key="1">
    <source>
        <dbReference type="ARBA" id="ARBA00009437"/>
    </source>
</evidence>
<dbReference type="STRING" id="349124.Hhal_0341"/>
<dbReference type="eggNOG" id="COG0583">
    <property type="taxonomic scope" value="Bacteria"/>
</dbReference>
<sequence>MKLRQLQFIHEVVHRNLNISAAADALYTSQSGVSKQIQALEDELGVQIFVRSGKSLSHLTPAGERIIEATARLLEEARNIRAIAADYAGQERGQLTIATTQTQAKYALPRVIQRFRARYPNVSLHMHQGTPMQIAELAARGEVDFAIATEAMEHFEDLVMMPCYRWNRSVVVPADHPLAETEPLTLEALAAHPLVTYVFGFTGRSQLDAAFQGAGLDPEVVFTATDAEVIKTYVQLGVGVGIIASMAFDPDTDEGLVARDASHLFAPSTTSIGFRRGSHLRGFMYAFIHLFAPHLTEAVVEQATRARTPEARRALLEALEPALDGMASPQQLA</sequence>
<dbReference type="AlphaFoldDB" id="A1WTX3"/>
<protein>
    <submittedName>
        <fullName evidence="6">Transcriptional regulator, LysR family</fullName>
    </submittedName>
</protein>
<dbReference type="InterPro" id="IPR036390">
    <property type="entry name" value="WH_DNA-bd_sf"/>
</dbReference>
<dbReference type="FunFam" id="1.10.10.10:FF:000001">
    <property type="entry name" value="LysR family transcriptional regulator"/>
    <property type="match status" value="1"/>
</dbReference>
<comment type="similarity">
    <text evidence="1">Belongs to the LysR transcriptional regulatory family.</text>
</comment>
<dbReference type="Proteomes" id="UP000000647">
    <property type="component" value="Chromosome"/>
</dbReference>
<dbReference type="NCBIfam" id="NF009326">
    <property type="entry name" value="PRK12681.1"/>
    <property type="match status" value="1"/>
</dbReference>
<dbReference type="PANTHER" id="PTHR30126:SF6">
    <property type="entry name" value="HTH-TYPE TRANSCRIPTIONAL REGULATOR CYSB-RELATED"/>
    <property type="match status" value="1"/>
</dbReference>
<dbReference type="SUPFAM" id="SSF53850">
    <property type="entry name" value="Periplasmic binding protein-like II"/>
    <property type="match status" value="1"/>
</dbReference>
<keyword evidence="7" id="KW-1185">Reference proteome</keyword>
<dbReference type="GO" id="GO:0019344">
    <property type="term" value="P:cysteine biosynthetic process"/>
    <property type="evidence" value="ECO:0007669"/>
    <property type="project" value="TreeGrafter"/>
</dbReference>
<dbReference type="NCBIfam" id="NF009327">
    <property type="entry name" value="PRK12684.1"/>
    <property type="match status" value="1"/>
</dbReference>
<dbReference type="InterPro" id="IPR037423">
    <property type="entry name" value="CysB_PBP2"/>
</dbReference>
<name>A1WTX3_HALHL</name>
<keyword evidence="2" id="KW-0805">Transcription regulation</keyword>